<keyword evidence="1" id="KW-0175">Coiled coil</keyword>
<feature type="coiled-coil region" evidence="1">
    <location>
        <begin position="128"/>
        <end position="155"/>
    </location>
</feature>
<protein>
    <submittedName>
        <fullName evidence="3">DUF2993 domain-containing protein</fullName>
    </submittedName>
</protein>
<keyword evidence="2" id="KW-0472">Membrane</keyword>
<dbReference type="EMBL" id="VTOY01000002">
    <property type="protein sequence ID" value="TYZ24119.1"/>
    <property type="molecule type" value="Genomic_DNA"/>
</dbReference>
<dbReference type="OrthoDB" id="1664066at2"/>
<gene>
    <name evidence="3" type="ORF">FZ040_05215</name>
</gene>
<reference evidence="3 4" key="1">
    <citation type="submission" date="2019-08" db="EMBL/GenBank/DDBJ databases">
        <title>Selenomonas sp. mPRGC5 and Selenomonas sp. mPRGC8 isolated from ruminal fluid of dairy goat (Capra hircus).</title>
        <authorList>
            <person name="Poothong S."/>
            <person name="Nuengjamnong C."/>
            <person name="Tanasupawat S."/>
        </authorList>
    </citation>
    <scope>NUCLEOTIDE SEQUENCE [LARGE SCALE GENOMIC DNA]</scope>
    <source>
        <strain evidence="4">mPRGC5</strain>
    </source>
</reference>
<keyword evidence="4" id="KW-1185">Reference proteome</keyword>
<accession>A0A5D6WAV8</accession>
<sequence length="245" mass="27241">MVVPGSLFHCEGFDLRKSLTILGLLFIILIVSSETVLPFLAQSTFRTKLGQRAATQDVQVTLGSSPSALLALGRIQNLDAVLHQAKVGQVYLKELTLKGRNVQLDMPALFREEGVQVQNAEELTLKGIVDEENLREVLQRKIDKIENVQVDINRERILVTANAKVFGRVADIEMEGKILEDSGSLYFFMTRLDMKNTRIGTAKLGDMFGNIQLTAPNKLPFGMKIRQVEQTDGAVILTASRDNKE</sequence>
<evidence type="ECO:0000256" key="2">
    <source>
        <dbReference type="SAM" id="Phobius"/>
    </source>
</evidence>
<evidence type="ECO:0000256" key="1">
    <source>
        <dbReference type="SAM" id="Coils"/>
    </source>
</evidence>
<dbReference type="InterPro" id="IPR021373">
    <property type="entry name" value="DUF2993"/>
</dbReference>
<name>A0A5D6WAV8_9FIRM</name>
<keyword evidence="2" id="KW-0812">Transmembrane</keyword>
<dbReference type="AlphaFoldDB" id="A0A5D6WAV8"/>
<dbReference type="Pfam" id="PF11209">
    <property type="entry name" value="LmeA"/>
    <property type="match status" value="1"/>
</dbReference>
<evidence type="ECO:0000313" key="3">
    <source>
        <dbReference type="EMBL" id="TYZ24119.1"/>
    </source>
</evidence>
<keyword evidence="2" id="KW-1133">Transmembrane helix</keyword>
<dbReference type="Proteomes" id="UP000323646">
    <property type="component" value="Unassembled WGS sequence"/>
</dbReference>
<feature type="transmembrane region" description="Helical" evidence="2">
    <location>
        <begin position="20"/>
        <end position="41"/>
    </location>
</feature>
<proteinExistence type="predicted"/>
<organism evidence="3 4">
    <name type="scientific">Selenomonas ruminis</name>
    <dbReference type="NCBI Taxonomy" id="2593411"/>
    <lineage>
        <taxon>Bacteria</taxon>
        <taxon>Bacillati</taxon>
        <taxon>Bacillota</taxon>
        <taxon>Negativicutes</taxon>
        <taxon>Selenomonadales</taxon>
        <taxon>Selenomonadaceae</taxon>
        <taxon>Selenomonas</taxon>
    </lineage>
</organism>
<evidence type="ECO:0000313" key="4">
    <source>
        <dbReference type="Proteomes" id="UP000323646"/>
    </source>
</evidence>
<comment type="caution">
    <text evidence="3">The sequence shown here is derived from an EMBL/GenBank/DDBJ whole genome shotgun (WGS) entry which is preliminary data.</text>
</comment>